<keyword evidence="1" id="KW-1133">Transmembrane helix</keyword>
<gene>
    <name evidence="2" type="ORF">CWD77_05345</name>
</gene>
<dbReference type="RefSeq" id="WP_101072174.1">
    <property type="nucleotide sequence ID" value="NZ_PISP01000001.1"/>
</dbReference>
<reference evidence="2 3" key="1">
    <citation type="submission" date="2017-11" db="EMBL/GenBank/DDBJ databases">
        <title>Rhodohalobacter 15182 sp. nov., isolated from a salt lake.</title>
        <authorList>
            <person name="Han S."/>
        </authorList>
    </citation>
    <scope>NUCLEOTIDE SEQUENCE [LARGE SCALE GENOMIC DNA]</scope>
    <source>
        <strain evidence="2 3">15182</strain>
    </source>
</reference>
<evidence type="ECO:0008006" key="4">
    <source>
        <dbReference type="Google" id="ProtNLM"/>
    </source>
</evidence>
<keyword evidence="1" id="KW-0472">Membrane</keyword>
<accession>A0A2N0VL13</accession>
<organism evidence="2 3">
    <name type="scientific">Rhodohalobacter barkolensis</name>
    <dbReference type="NCBI Taxonomy" id="2053187"/>
    <lineage>
        <taxon>Bacteria</taxon>
        <taxon>Pseudomonadati</taxon>
        <taxon>Balneolota</taxon>
        <taxon>Balneolia</taxon>
        <taxon>Balneolales</taxon>
        <taxon>Balneolaceae</taxon>
        <taxon>Rhodohalobacter</taxon>
    </lineage>
</organism>
<dbReference type="Proteomes" id="UP000233398">
    <property type="component" value="Unassembled WGS sequence"/>
</dbReference>
<keyword evidence="1" id="KW-0812">Transmembrane</keyword>
<comment type="caution">
    <text evidence="2">The sequence shown here is derived from an EMBL/GenBank/DDBJ whole genome shotgun (WGS) entry which is preliminary data.</text>
</comment>
<feature type="transmembrane region" description="Helical" evidence="1">
    <location>
        <begin position="85"/>
        <end position="106"/>
    </location>
</feature>
<proteinExistence type="predicted"/>
<sequence>MYTGLKHLHSYFAYLLLAALVFSIVYTIIQFVGKKSFTEKVRKVALIGFIATHLQLLIGLILYLISPVGLSNFSGEAMSESLSRLYILEHPLMMLLGIVLVTVGYIKAKKPGDDARRFRTVIIYYGLGLILMLSRIPWSEWL</sequence>
<feature type="transmembrane region" description="Helical" evidence="1">
    <location>
        <begin position="44"/>
        <end position="65"/>
    </location>
</feature>
<dbReference type="EMBL" id="PISP01000001">
    <property type="protein sequence ID" value="PKD44886.1"/>
    <property type="molecule type" value="Genomic_DNA"/>
</dbReference>
<dbReference type="AlphaFoldDB" id="A0A2N0VL13"/>
<feature type="transmembrane region" description="Helical" evidence="1">
    <location>
        <begin position="118"/>
        <end position="138"/>
    </location>
</feature>
<evidence type="ECO:0000256" key="1">
    <source>
        <dbReference type="SAM" id="Phobius"/>
    </source>
</evidence>
<feature type="transmembrane region" description="Helical" evidence="1">
    <location>
        <begin position="12"/>
        <end position="32"/>
    </location>
</feature>
<protein>
    <recommendedName>
        <fullName evidence="4">Cytochrome B</fullName>
    </recommendedName>
</protein>
<evidence type="ECO:0000313" key="2">
    <source>
        <dbReference type="EMBL" id="PKD44886.1"/>
    </source>
</evidence>
<dbReference type="OrthoDB" id="329514at2"/>
<keyword evidence="3" id="KW-1185">Reference proteome</keyword>
<evidence type="ECO:0000313" key="3">
    <source>
        <dbReference type="Proteomes" id="UP000233398"/>
    </source>
</evidence>
<name>A0A2N0VL13_9BACT</name>